<feature type="compositionally biased region" description="Polar residues" evidence="1">
    <location>
        <begin position="103"/>
        <end position="114"/>
    </location>
</feature>
<dbReference type="AlphaFoldDB" id="A0A8S9J208"/>
<feature type="region of interest" description="Disordered" evidence="1">
    <location>
        <begin position="76"/>
        <end position="141"/>
    </location>
</feature>
<sequence length="187" mass="21819">MNSVIVWLARDGTFAIPNPTEAAFVTLPLLVKPAERYMNMSKDSKFSVDEVLEYHMEFLKTFGYIWSSRESDLTGATQRGRSRLHHTERRDLERHSKVARASITRSDVTGATQRGRSRLHHPEQRDRSDTARSLAKSDVSQQPLQVTPEAWSDLLERLLEVAARLLFVRIHFYSRAFWSFHYARFYF</sequence>
<dbReference type="EMBL" id="QGKY02001015">
    <property type="protein sequence ID" value="KAF2576074.1"/>
    <property type="molecule type" value="Genomic_DNA"/>
</dbReference>
<organism evidence="2">
    <name type="scientific">Brassica cretica</name>
    <name type="common">Mustard</name>
    <dbReference type="NCBI Taxonomy" id="69181"/>
    <lineage>
        <taxon>Eukaryota</taxon>
        <taxon>Viridiplantae</taxon>
        <taxon>Streptophyta</taxon>
        <taxon>Embryophyta</taxon>
        <taxon>Tracheophyta</taxon>
        <taxon>Spermatophyta</taxon>
        <taxon>Magnoliopsida</taxon>
        <taxon>eudicotyledons</taxon>
        <taxon>Gunneridae</taxon>
        <taxon>Pentapetalae</taxon>
        <taxon>rosids</taxon>
        <taxon>malvids</taxon>
        <taxon>Brassicales</taxon>
        <taxon>Brassicaceae</taxon>
        <taxon>Brassiceae</taxon>
        <taxon>Brassica</taxon>
    </lineage>
</organism>
<evidence type="ECO:0000313" key="2">
    <source>
        <dbReference type="EMBL" id="KAF2576074.1"/>
    </source>
</evidence>
<name>A0A8S9J208_BRACR</name>
<protein>
    <submittedName>
        <fullName evidence="2">Uncharacterized protein</fullName>
    </submittedName>
</protein>
<gene>
    <name evidence="2" type="ORF">F2Q70_00002605</name>
</gene>
<reference evidence="2" key="1">
    <citation type="submission" date="2019-12" db="EMBL/GenBank/DDBJ databases">
        <title>Genome sequencing and annotation of Brassica cretica.</title>
        <authorList>
            <person name="Studholme D.J."/>
            <person name="Sarris P.F."/>
        </authorList>
    </citation>
    <scope>NUCLEOTIDE SEQUENCE</scope>
    <source>
        <strain evidence="2">PFS-102/07</strain>
        <tissue evidence="2">Leaf</tissue>
    </source>
</reference>
<accession>A0A8S9J208</accession>
<comment type="caution">
    <text evidence="2">The sequence shown here is derived from an EMBL/GenBank/DDBJ whole genome shotgun (WGS) entry which is preliminary data.</text>
</comment>
<proteinExistence type="predicted"/>
<evidence type="ECO:0000256" key="1">
    <source>
        <dbReference type="SAM" id="MobiDB-lite"/>
    </source>
</evidence>
<feature type="compositionally biased region" description="Basic and acidic residues" evidence="1">
    <location>
        <begin position="120"/>
        <end position="130"/>
    </location>
</feature>